<reference evidence="2 3" key="1">
    <citation type="submission" date="2020-03" db="EMBL/GenBank/DDBJ databases">
        <authorList>
            <person name="Kim M.K."/>
        </authorList>
    </citation>
    <scope>NUCLEOTIDE SEQUENCE [LARGE SCALE GENOMIC DNA]</scope>
    <source>
        <strain evidence="2 3">BT328</strain>
    </source>
</reference>
<keyword evidence="3" id="KW-1185">Reference proteome</keyword>
<feature type="transmembrane region" description="Helical" evidence="1">
    <location>
        <begin position="203"/>
        <end position="224"/>
    </location>
</feature>
<feature type="transmembrane region" description="Helical" evidence="1">
    <location>
        <begin position="176"/>
        <end position="196"/>
    </location>
</feature>
<dbReference type="AlphaFoldDB" id="A0A6G9AIT7"/>
<dbReference type="RefSeq" id="WP_167206077.1">
    <property type="nucleotide sequence ID" value="NZ_CP050063.1"/>
</dbReference>
<keyword evidence="1" id="KW-0812">Transmembrane</keyword>
<dbReference type="KEGG" id="spib:G8759_05840"/>
<name>A0A6G9AIT7_9BACT</name>
<feature type="transmembrane region" description="Helical" evidence="1">
    <location>
        <begin position="81"/>
        <end position="100"/>
    </location>
</feature>
<proteinExistence type="predicted"/>
<sequence length="239" mass="26464">MKKLSYWARQHSWSAISLIIILEIIKGWIGIRFGFRILMALPDLLIELSVLAIAMGALAIEKNYFRQSATPFLTKTGSYDLRVRSSFYLFTASFLLFIVLGNRCQHFVTPHKNSFSVWAASSRIEGAIDGTENQKEINPDNHRSTRLTRKALREERRLSRQKSNQHPANTDTVANILLFLLGVGLAFLGAGLACNLSCSNQGLAAALVGLLALGAFAGGIYFLVKAFRRKSPKTSSSLN</sequence>
<dbReference type="Proteomes" id="UP000501802">
    <property type="component" value="Chromosome"/>
</dbReference>
<accession>A0A6G9AIT7</accession>
<evidence type="ECO:0000313" key="3">
    <source>
        <dbReference type="Proteomes" id="UP000501802"/>
    </source>
</evidence>
<feature type="transmembrane region" description="Helical" evidence="1">
    <location>
        <begin position="12"/>
        <end position="31"/>
    </location>
</feature>
<evidence type="ECO:0000256" key="1">
    <source>
        <dbReference type="SAM" id="Phobius"/>
    </source>
</evidence>
<dbReference type="EMBL" id="CP050063">
    <property type="protein sequence ID" value="QIP12185.1"/>
    <property type="molecule type" value="Genomic_DNA"/>
</dbReference>
<protein>
    <submittedName>
        <fullName evidence="2">Uncharacterized protein</fullName>
    </submittedName>
</protein>
<keyword evidence="1" id="KW-0472">Membrane</keyword>
<gene>
    <name evidence="2" type="ORF">G8759_05840</name>
</gene>
<organism evidence="2 3">
    <name type="scientific">Spirosoma aureum</name>
    <dbReference type="NCBI Taxonomy" id="2692134"/>
    <lineage>
        <taxon>Bacteria</taxon>
        <taxon>Pseudomonadati</taxon>
        <taxon>Bacteroidota</taxon>
        <taxon>Cytophagia</taxon>
        <taxon>Cytophagales</taxon>
        <taxon>Cytophagaceae</taxon>
        <taxon>Spirosoma</taxon>
    </lineage>
</organism>
<evidence type="ECO:0000313" key="2">
    <source>
        <dbReference type="EMBL" id="QIP12185.1"/>
    </source>
</evidence>
<keyword evidence="1" id="KW-1133">Transmembrane helix</keyword>